<gene>
    <name evidence="2" type="ORF">H7F49_11425</name>
</gene>
<accession>A0A7X1F8H3</accession>
<evidence type="ECO:0000313" key="2">
    <source>
        <dbReference type="EMBL" id="MBC2652318.1"/>
    </source>
</evidence>
<protein>
    <recommendedName>
        <fullName evidence="1">RiboL-PSP-HEPN domain-containing protein</fullName>
    </recommendedName>
</protein>
<name>A0A7X1F8H3_9SPHN</name>
<dbReference type="RefSeq" id="WP_185683737.1">
    <property type="nucleotide sequence ID" value="NZ_JACLAU010000018.1"/>
</dbReference>
<dbReference type="InterPro" id="IPR041519">
    <property type="entry name" value="HEPN_RiboL-PSP"/>
</dbReference>
<feature type="domain" description="RiboL-PSP-HEPN" evidence="1">
    <location>
        <begin position="30"/>
        <end position="195"/>
    </location>
</feature>
<evidence type="ECO:0000259" key="1">
    <source>
        <dbReference type="Pfam" id="PF18735"/>
    </source>
</evidence>
<organism evidence="2 3">
    <name type="scientific">Novosphingobium aerophilum</name>
    <dbReference type="NCBI Taxonomy" id="2839843"/>
    <lineage>
        <taxon>Bacteria</taxon>
        <taxon>Pseudomonadati</taxon>
        <taxon>Pseudomonadota</taxon>
        <taxon>Alphaproteobacteria</taxon>
        <taxon>Sphingomonadales</taxon>
        <taxon>Sphingomonadaceae</taxon>
        <taxon>Novosphingobium</taxon>
    </lineage>
</organism>
<proteinExistence type="predicted"/>
<evidence type="ECO:0000313" key="3">
    <source>
        <dbReference type="Proteomes" id="UP000520156"/>
    </source>
</evidence>
<reference evidence="2 3" key="1">
    <citation type="submission" date="2020-08" db="EMBL/GenBank/DDBJ databases">
        <title>The genome sequence of Novosphingobium flavum 4Y4.</title>
        <authorList>
            <person name="Liu Y."/>
        </authorList>
    </citation>
    <scope>NUCLEOTIDE SEQUENCE [LARGE SCALE GENOMIC DNA]</scope>
    <source>
        <strain evidence="2 3">4Y4</strain>
    </source>
</reference>
<sequence length="209" mass="24037">MSEARSSFETQLGLVDQLIAIHGKLRAGRGRRYEQDALHRAGVVLTVAAWQAYVEKVIREALDLINVQMRDPLAASPAWSMHIFQLRRSAILNAVKKFNTPDDVKVRDLFQDSFDFSPWPSWEWCQGRRQWNQSETRRRTNTWVLVRHSIAHGFELPGDVDWLQGDNGQARLTLNLLNECRKHFVFLVQQTDRAFAAHLRVSHGVALPA</sequence>
<dbReference type="Proteomes" id="UP000520156">
    <property type="component" value="Unassembled WGS sequence"/>
</dbReference>
<dbReference type="AlphaFoldDB" id="A0A7X1F8H3"/>
<comment type="caution">
    <text evidence="2">The sequence shown here is derived from an EMBL/GenBank/DDBJ whole genome shotgun (WGS) entry which is preliminary data.</text>
</comment>
<keyword evidence="3" id="KW-1185">Reference proteome</keyword>
<dbReference type="Pfam" id="PF18735">
    <property type="entry name" value="HEPN_RiboL-PSP"/>
    <property type="match status" value="1"/>
</dbReference>
<dbReference type="EMBL" id="JACLAU010000018">
    <property type="protein sequence ID" value="MBC2652318.1"/>
    <property type="molecule type" value="Genomic_DNA"/>
</dbReference>